<evidence type="ECO:0000313" key="4">
    <source>
        <dbReference type="Proteomes" id="UP000646426"/>
    </source>
</evidence>
<proteinExistence type="predicted"/>
<protein>
    <recommendedName>
        <fullName evidence="5">J domain-containing protein</fullName>
    </recommendedName>
</protein>
<feature type="transmembrane region" description="Helical" evidence="2">
    <location>
        <begin position="452"/>
        <end position="474"/>
    </location>
</feature>
<organism evidence="3 4">
    <name type="scientific">Cognatilysobacter bugurensis</name>
    <dbReference type="NCBI Taxonomy" id="543356"/>
    <lineage>
        <taxon>Bacteria</taxon>
        <taxon>Pseudomonadati</taxon>
        <taxon>Pseudomonadota</taxon>
        <taxon>Gammaproteobacteria</taxon>
        <taxon>Lysobacterales</taxon>
        <taxon>Lysobacteraceae</taxon>
        <taxon>Cognatilysobacter</taxon>
    </lineage>
</organism>
<dbReference type="AlphaFoldDB" id="A0A918W6T0"/>
<keyword evidence="2" id="KW-0472">Membrane</keyword>
<reference evidence="3" key="1">
    <citation type="journal article" date="2014" name="Int. J. Syst. Evol. Microbiol.">
        <title>Complete genome sequence of Corynebacterium casei LMG S-19264T (=DSM 44701T), isolated from a smear-ripened cheese.</title>
        <authorList>
            <consortium name="US DOE Joint Genome Institute (JGI-PGF)"/>
            <person name="Walter F."/>
            <person name="Albersmeier A."/>
            <person name="Kalinowski J."/>
            <person name="Ruckert C."/>
        </authorList>
    </citation>
    <scope>NUCLEOTIDE SEQUENCE</scope>
    <source>
        <strain evidence="3">KCTC 23077</strain>
    </source>
</reference>
<name>A0A918W6T0_9GAMM</name>
<comment type="caution">
    <text evidence="3">The sequence shown here is derived from an EMBL/GenBank/DDBJ whole genome shotgun (WGS) entry which is preliminary data.</text>
</comment>
<feature type="transmembrane region" description="Helical" evidence="2">
    <location>
        <begin position="342"/>
        <end position="363"/>
    </location>
</feature>
<gene>
    <name evidence="3" type="ORF">GCM10007067_05540</name>
</gene>
<keyword evidence="2" id="KW-1133">Transmembrane helix</keyword>
<feature type="compositionally biased region" description="Basic and acidic residues" evidence="1">
    <location>
        <begin position="81"/>
        <end position="99"/>
    </location>
</feature>
<feature type="transmembrane region" description="Helical" evidence="2">
    <location>
        <begin position="494"/>
        <end position="513"/>
    </location>
</feature>
<evidence type="ECO:0000256" key="2">
    <source>
        <dbReference type="SAM" id="Phobius"/>
    </source>
</evidence>
<dbReference type="Proteomes" id="UP000646426">
    <property type="component" value="Unassembled WGS sequence"/>
</dbReference>
<accession>A0A918W6T0</accession>
<reference evidence="3" key="2">
    <citation type="submission" date="2020-09" db="EMBL/GenBank/DDBJ databases">
        <authorList>
            <person name="Sun Q."/>
            <person name="Kim S."/>
        </authorList>
    </citation>
    <scope>NUCLEOTIDE SEQUENCE</scope>
    <source>
        <strain evidence="3">KCTC 23077</strain>
    </source>
</reference>
<keyword evidence="2" id="KW-0812">Transmembrane</keyword>
<evidence type="ECO:0000313" key="3">
    <source>
        <dbReference type="EMBL" id="GHA71981.1"/>
    </source>
</evidence>
<feature type="transmembrane region" description="Helical" evidence="2">
    <location>
        <begin position="383"/>
        <end position="414"/>
    </location>
</feature>
<feature type="transmembrane region" description="Helical" evidence="2">
    <location>
        <begin position="426"/>
        <end position="446"/>
    </location>
</feature>
<dbReference type="RefSeq" id="WP_189453088.1">
    <property type="nucleotide sequence ID" value="NZ_BMYD01000001.1"/>
</dbReference>
<evidence type="ECO:0008006" key="5">
    <source>
        <dbReference type="Google" id="ProtNLM"/>
    </source>
</evidence>
<sequence length="517" mass="55881">MSATAWDVLGIAETGDARAIKRAYAARLKITRPEADPVAFQLLSDAFEWATGHARRSAQETEHTVEPQGPAVDALAPSPLDDARRELGRPIDTPTHEASDAVGDAAPVETGAEPAQDFDFGAFFAELCEPLRRQDPTHLAAWLDHHEALYSIELKWAVMPHVFDALARRGAELNPHQGHLDVLQAFFGVDARLRRHPAIAPALDFLEARSWLDPTGVPGMRARSPEEAFEALIEKYRSKRVKPVDRMLLRELMGPVAWLRRILILLVPGLPGQLAGLFTRLVEACAHSTYARLDTEALEFWRRVTDPNSFDWRRLAVPVARAPVYAVPFVALFNWLAGQDALLAGAAATSGLAAGIGFAWTALMTAVRRLAAWNRDTLRWNPALVIVSALFGTACVLAVAGSGGWGACVAALVLLWIHTRGFGGTLFTVLGVIVSWALLFGAFQQWTDASSVTWPATVSILISAGLLVGTDVVVARVKRIPLNEARTSDAAPAWMMLAAGLVAGLCTATHAAVGAMF</sequence>
<keyword evidence="4" id="KW-1185">Reference proteome</keyword>
<dbReference type="EMBL" id="BMYD01000001">
    <property type="protein sequence ID" value="GHA71981.1"/>
    <property type="molecule type" value="Genomic_DNA"/>
</dbReference>
<evidence type="ECO:0000256" key="1">
    <source>
        <dbReference type="SAM" id="MobiDB-lite"/>
    </source>
</evidence>
<feature type="region of interest" description="Disordered" evidence="1">
    <location>
        <begin position="53"/>
        <end position="102"/>
    </location>
</feature>